<dbReference type="Proteomes" id="UP001156141">
    <property type="component" value="Unassembled WGS sequence"/>
</dbReference>
<keyword evidence="1" id="KW-0812">Transmembrane</keyword>
<evidence type="ECO:0000256" key="1">
    <source>
        <dbReference type="SAM" id="Phobius"/>
    </source>
</evidence>
<sequence>MSKKGTYSFRKLINDIHLWLGIASGIVIFFVCFSGTILAFEHEIKDAFSSSIKVQPKGDRVSVEELISSLRTSNLGFVTGLTIPSDSDEPYEFSVKKDLKERRGSTVLVNPYTSEIHKVEKSGADNFLMVMFKLHRWLLLDINVGRPIVGIATIIFLILSVSGLVLWFPKKIKWKLIKQGFKIKTDANWKRINHDLHNTLGFYSCIFILIMAITGLCWSFEGYREGLGNLIGAKIFDRGGIDYKAENNEGIVLTIDEAIANANTILNYDGELSVGFPDKRNYYYRFSKVADANWSPVVSDKLYLDVSGNVLKVERFDEKPLNTQIASLIRPIHTGEIYGTFSKIIYFLACLIGTSLPVTGTIIWINKLKKKNKRKQKVTPVLRKVV</sequence>
<dbReference type="PANTHER" id="PTHR34219">
    <property type="entry name" value="IRON-REGULATED INNER MEMBRANE PROTEIN-RELATED"/>
    <property type="match status" value="1"/>
</dbReference>
<feature type="transmembrane region" description="Helical" evidence="1">
    <location>
        <begin position="148"/>
        <end position="168"/>
    </location>
</feature>
<reference evidence="2" key="1">
    <citation type="submission" date="2022-02" db="EMBL/GenBank/DDBJ databases">
        <title>Aestuariibaculum sp., a marine bacterium isolated from sediment in Guangxi.</title>
        <authorList>
            <person name="Ying J."/>
        </authorList>
    </citation>
    <scope>NUCLEOTIDE SEQUENCE</scope>
    <source>
        <strain evidence="2">L182</strain>
    </source>
</reference>
<keyword evidence="3" id="KW-1185">Reference proteome</keyword>
<dbReference type="RefSeq" id="WP_240571394.1">
    <property type="nucleotide sequence ID" value="NZ_CP136709.1"/>
</dbReference>
<feature type="transmembrane region" description="Helical" evidence="1">
    <location>
        <begin position="344"/>
        <end position="365"/>
    </location>
</feature>
<proteinExistence type="predicted"/>
<protein>
    <submittedName>
        <fullName evidence="2">PepSY domain-containing protein</fullName>
    </submittedName>
</protein>
<feature type="transmembrane region" description="Helical" evidence="1">
    <location>
        <begin position="200"/>
        <end position="221"/>
    </location>
</feature>
<keyword evidence="1" id="KW-0472">Membrane</keyword>
<dbReference type="InterPro" id="IPR005625">
    <property type="entry name" value="PepSY-ass_TM"/>
</dbReference>
<name>A0ABS9RE11_9FLAO</name>
<dbReference type="Pfam" id="PF03929">
    <property type="entry name" value="PepSY_TM"/>
    <property type="match status" value="1"/>
</dbReference>
<dbReference type="EMBL" id="JAKVQD010000001">
    <property type="protein sequence ID" value="MCH4551177.1"/>
    <property type="molecule type" value="Genomic_DNA"/>
</dbReference>
<evidence type="ECO:0000313" key="3">
    <source>
        <dbReference type="Proteomes" id="UP001156141"/>
    </source>
</evidence>
<gene>
    <name evidence="2" type="ORF">MKW35_00955</name>
</gene>
<organism evidence="2 3">
    <name type="scientific">Aestuariibaculum lutulentum</name>
    <dbReference type="NCBI Taxonomy" id="2920935"/>
    <lineage>
        <taxon>Bacteria</taxon>
        <taxon>Pseudomonadati</taxon>
        <taxon>Bacteroidota</taxon>
        <taxon>Flavobacteriia</taxon>
        <taxon>Flavobacteriales</taxon>
        <taxon>Flavobacteriaceae</taxon>
    </lineage>
</organism>
<feature type="transmembrane region" description="Helical" evidence="1">
    <location>
        <begin position="16"/>
        <end position="40"/>
    </location>
</feature>
<dbReference type="PANTHER" id="PTHR34219:SF3">
    <property type="entry name" value="BLL7967 PROTEIN"/>
    <property type="match status" value="1"/>
</dbReference>
<evidence type="ECO:0000313" key="2">
    <source>
        <dbReference type="EMBL" id="MCH4551177.1"/>
    </source>
</evidence>
<comment type="caution">
    <text evidence="2">The sequence shown here is derived from an EMBL/GenBank/DDBJ whole genome shotgun (WGS) entry which is preliminary data.</text>
</comment>
<keyword evidence="1" id="KW-1133">Transmembrane helix</keyword>
<accession>A0ABS9RE11</accession>